<dbReference type="KEGG" id="osn:115225871"/>
<organism evidence="6 7">
    <name type="scientific">Octopus sinensis</name>
    <name type="common">East Asian common octopus</name>
    <dbReference type="NCBI Taxonomy" id="2607531"/>
    <lineage>
        <taxon>Eukaryota</taxon>
        <taxon>Metazoa</taxon>
        <taxon>Spiralia</taxon>
        <taxon>Lophotrochozoa</taxon>
        <taxon>Mollusca</taxon>
        <taxon>Cephalopoda</taxon>
        <taxon>Coleoidea</taxon>
        <taxon>Octopodiformes</taxon>
        <taxon>Octopoda</taxon>
        <taxon>Incirrata</taxon>
        <taxon>Octopodidae</taxon>
        <taxon>Octopus</taxon>
    </lineage>
</organism>
<accession>A0A6P7TTQ3</accession>
<dbReference type="InterPro" id="IPR029034">
    <property type="entry name" value="Cystine-knot_cytokine"/>
</dbReference>
<dbReference type="GO" id="GO:0005125">
    <property type="term" value="F:cytokine activity"/>
    <property type="evidence" value="ECO:0007669"/>
    <property type="project" value="InterPro"/>
</dbReference>
<evidence type="ECO:0000256" key="5">
    <source>
        <dbReference type="SAM" id="SignalP"/>
    </source>
</evidence>
<dbReference type="GO" id="GO:0005576">
    <property type="term" value="C:extracellular region"/>
    <property type="evidence" value="ECO:0007669"/>
    <property type="project" value="UniProtKB-SubCell"/>
</dbReference>
<dbReference type="InterPro" id="IPR010345">
    <property type="entry name" value="IL-17_fam"/>
</dbReference>
<dbReference type="SUPFAM" id="SSF57501">
    <property type="entry name" value="Cystine-knot cytokines"/>
    <property type="match status" value="1"/>
</dbReference>
<evidence type="ECO:0000313" key="7">
    <source>
        <dbReference type="RefSeq" id="XP_029652722.1"/>
    </source>
</evidence>
<gene>
    <name evidence="7" type="primary">LOC115225871</name>
</gene>
<dbReference type="Pfam" id="PF06083">
    <property type="entry name" value="IL17"/>
    <property type="match status" value="1"/>
</dbReference>
<evidence type="ECO:0000256" key="3">
    <source>
        <dbReference type="ARBA" id="ARBA00022525"/>
    </source>
</evidence>
<feature type="chain" id="PRO_5027926026" evidence="5">
    <location>
        <begin position="25"/>
        <end position="167"/>
    </location>
</feature>
<protein>
    <submittedName>
        <fullName evidence="7">Uncharacterized protein LOC115225871</fullName>
    </submittedName>
</protein>
<keyword evidence="6" id="KW-1185">Reference proteome</keyword>
<evidence type="ECO:0000256" key="1">
    <source>
        <dbReference type="ARBA" id="ARBA00004613"/>
    </source>
</evidence>
<dbReference type="AlphaFoldDB" id="A0A6P7TTQ3"/>
<dbReference type="Gene3D" id="2.10.90.10">
    <property type="entry name" value="Cystine-knot cytokines"/>
    <property type="match status" value="1"/>
</dbReference>
<sequence length="167" mass="18273">MLAKPVSLLQVCSVLLLTLALLPAHHPNAASLPSSPCSEHHNTSLDGCLHILDVNASQAESDGSCNINVSSDAVSELSLCPWTSYVHTDVNRIPKHINAAKCRCQKCAIPESLNVCSPIYRVMNVLRYDTDQGSYVHAWDKVPIACTCHAPQIQYVNAKEQWLQPSE</sequence>
<proteinExistence type="inferred from homology"/>
<evidence type="ECO:0000256" key="2">
    <source>
        <dbReference type="ARBA" id="ARBA00007236"/>
    </source>
</evidence>
<keyword evidence="4 5" id="KW-0732">Signal</keyword>
<reference evidence="7" key="1">
    <citation type="submission" date="2025-08" db="UniProtKB">
        <authorList>
            <consortium name="RefSeq"/>
        </authorList>
    </citation>
    <scope>IDENTIFICATION</scope>
</reference>
<name>A0A6P7TTQ3_9MOLL</name>
<keyword evidence="3" id="KW-0964">Secreted</keyword>
<comment type="similarity">
    <text evidence="2">Belongs to the IL-17 family.</text>
</comment>
<dbReference type="RefSeq" id="XP_029652722.1">
    <property type="nucleotide sequence ID" value="XM_029796862.2"/>
</dbReference>
<evidence type="ECO:0000313" key="6">
    <source>
        <dbReference type="Proteomes" id="UP000515154"/>
    </source>
</evidence>
<evidence type="ECO:0000256" key="4">
    <source>
        <dbReference type="ARBA" id="ARBA00022729"/>
    </source>
</evidence>
<dbReference type="Proteomes" id="UP000515154">
    <property type="component" value="Linkage group LG28"/>
</dbReference>
<comment type="subcellular location">
    <subcellularLocation>
        <location evidence="1">Secreted</location>
    </subcellularLocation>
</comment>
<feature type="signal peptide" evidence="5">
    <location>
        <begin position="1"/>
        <end position="24"/>
    </location>
</feature>